<dbReference type="AlphaFoldDB" id="A0A4U5U2E7"/>
<dbReference type="STRING" id="240159.A0A4U5U2E7"/>
<evidence type="ECO:0000313" key="3">
    <source>
        <dbReference type="Proteomes" id="UP000298787"/>
    </source>
</evidence>
<proteinExistence type="predicted"/>
<organism evidence="2 3">
    <name type="scientific">Collichthys lucidus</name>
    <name type="common">Big head croaker</name>
    <name type="synonym">Sciaena lucida</name>
    <dbReference type="NCBI Taxonomy" id="240159"/>
    <lineage>
        <taxon>Eukaryota</taxon>
        <taxon>Metazoa</taxon>
        <taxon>Chordata</taxon>
        <taxon>Craniata</taxon>
        <taxon>Vertebrata</taxon>
        <taxon>Euteleostomi</taxon>
        <taxon>Actinopterygii</taxon>
        <taxon>Neopterygii</taxon>
        <taxon>Teleostei</taxon>
        <taxon>Neoteleostei</taxon>
        <taxon>Acanthomorphata</taxon>
        <taxon>Eupercaria</taxon>
        <taxon>Sciaenidae</taxon>
        <taxon>Collichthys</taxon>
    </lineage>
</organism>
<evidence type="ECO:0000256" key="1">
    <source>
        <dbReference type="SAM" id="MobiDB-lite"/>
    </source>
</evidence>
<feature type="region of interest" description="Disordered" evidence="1">
    <location>
        <begin position="35"/>
        <end position="66"/>
    </location>
</feature>
<keyword evidence="3" id="KW-1185">Reference proteome</keyword>
<reference evidence="2 3" key="1">
    <citation type="submission" date="2019-01" db="EMBL/GenBank/DDBJ databases">
        <title>Genome Assembly of Collichthys lucidus.</title>
        <authorList>
            <person name="Cai M."/>
            <person name="Xiao S."/>
        </authorList>
    </citation>
    <scope>NUCLEOTIDE SEQUENCE [LARGE SCALE GENOMIC DNA]</scope>
    <source>
        <strain evidence="2">JT15FE1705JMU</strain>
        <tissue evidence="2">Muscle</tissue>
    </source>
</reference>
<name>A0A4U5U2E7_COLLU</name>
<gene>
    <name evidence="2" type="ORF">D9C73_001125</name>
</gene>
<protein>
    <submittedName>
        <fullName evidence="2">Uncharacterized protein</fullName>
    </submittedName>
</protein>
<sequence length="83" mass="9414">MTHIQSVPFPTVAFLQPIQPQSQPIVTASVCDTQSRLPRRPQGGLEPKKLTYMKSKTRTTPSQQKEQTRLQLAICKIHKNVFV</sequence>
<evidence type="ECO:0000313" key="2">
    <source>
        <dbReference type="EMBL" id="TKS67551.1"/>
    </source>
</evidence>
<dbReference type="EMBL" id="CM014079">
    <property type="protein sequence ID" value="TKS67551.1"/>
    <property type="molecule type" value="Genomic_DNA"/>
</dbReference>
<accession>A0A4U5U2E7</accession>
<dbReference type="Proteomes" id="UP000298787">
    <property type="component" value="Chromosome 2"/>
</dbReference>